<accession>A0A2P2KGV5</accession>
<evidence type="ECO:0000313" key="1">
    <source>
        <dbReference type="EMBL" id="MBX04958.1"/>
    </source>
</evidence>
<organism evidence="1">
    <name type="scientific">Rhizophora mucronata</name>
    <name type="common">Asiatic mangrove</name>
    <dbReference type="NCBI Taxonomy" id="61149"/>
    <lineage>
        <taxon>Eukaryota</taxon>
        <taxon>Viridiplantae</taxon>
        <taxon>Streptophyta</taxon>
        <taxon>Embryophyta</taxon>
        <taxon>Tracheophyta</taxon>
        <taxon>Spermatophyta</taxon>
        <taxon>Magnoliopsida</taxon>
        <taxon>eudicotyledons</taxon>
        <taxon>Gunneridae</taxon>
        <taxon>Pentapetalae</taxon>
        <taxon>rosids</taxon>
        <taxon>fabids</taxon>
        <taxon>Malpighiales</taxon>
        <taxon>Rhizophoraceae</taxon>
        <taxon>Rhizophora</taxon>
    </lineage>
</organism>
<name>A0A2P2KGV5_RHIMU</name>
<dbReference type="AlphaFoldDB" id="A0A2P2KGV5"/>
<reference evidence="1" key="1">
    <citation type="submission" date="2018-02" db="EMBL/GenBank/DDBJ databases">
        <title>Rhizophora mucronata_Transcriptome.</title>
        <authorList>
            <person name="Meera S.P."/>
            <person name="Sreeshan A."/>
            <person name="Augustine A."/>
        </authorList>
    </citation>
    <scope>NUCLEOTIDE SEQUENCE</scope>
    <source>
        <tissue evidence="1">Leaf</tissue>
    </source>
</reference>
<proteinExistence type="predicted"/>
<protein>
    <submittedName>
        <fullName evidence="1">Uncharacterized protein</fullName>
    </submittedName>
</protein>
<dbReference type="EMBL" id="GGEC01024474">
    <property type="protein sequence ID" value="MBX04958.1"/>
    <property type="molecule type" value="Transcribed_RNA"/>
</dbReference>
<sequence>MKRMLNCYFSRYNSIAIVIFSLKNNS</sequence>